<dbReference type="Proteomes" id="UP000182248">
    <property type="component" value="Unassembled WGS sequence"/>
</dbReference>
<feature type="transmembrane region" description="Helical" evidence="8">
    <location>
        <begin position="66"/>
        <end position="84"/>
    </location>
</feature>
<comment type="subcellular location">
    <subcellularLocation>
        <location evidence="1">Cell membrane</location>
        <topology evidence="1">Multi-pass membrane protein</topology>
    </subcellularLocation>
</comment>
<evidence type="ECO:0000256" key="1">
    <source>
        <dbReference type="ARBA" id="ARBA00004651"/>
    </source>
</evidence>
<organism evidence="9 10">
    <name type="scientific">Sinomicrobium oceani</name>
    <dbReference type="NCBI Taxonomy" id="1150368"/>
    <lineage>
        <taxon>Bacteria</taxon>
        <taxon>Pseudomonadati</taxon>
        <taxon>Bacteroidota</taxon>
        <taxon>Flavobacteriia</taxon>
        <taxon>Flavobacteriales</taxon>
        <taxon>Flavobacteriaceae</taxon>
        <taxon>Sinomicrobium</taxon>
    </lineage>
</organism>
<evidence type="ECO:0000256" key="5">
    <source>
        <dbReference type="ARBA" id="ARBA00022692"/>
    </source>
</evidence>
<dbReference type="GO" id="GO:0055085">
    <property type="term" value="P:transmembrane transport"/>
    <property type="evidence" value="ECO:0007669"/>
    <property type="project" value="TreeGrafter"/>
</dbReference>
<dbReference type="EMBL" id="FPJE01000018">
    <property type="protein sequence ID" value="SFW66542.1"/>
    <property type="molecule type" value="Genomic_DNA"/>
</dbReference>
<dbReference type="PANTHER" id="PTHR21716">
    <property type="entry name" value="TRANSMEMBRANE PROTEIN"/>
    <property type="match status" value="1"/>
</dbReference>
<keyword evidence="4" id="KW-1003">Cell membrane</keyword>
<dbReference type="PANTHER" id="PTHR21716:SF53">
    <property type="entry name" value="PERMEASE PERM-RELATED"/>
    <property type="match status" value="1"/>
</dbReference>
<sequence>MKNTLREHLSSGIVSNLLMLILIVVICYTLQSVIVPMLFAVIISVVLYPVCCRLERMGLTRSAASLISLILAVLVVSGISYLVVSQTINIGNNAADIASKIKGVGDRLMAWGSDKFHMSSYELSSELKERLSDSMSDLGSYATQALGSIGNSLSSAILVPIMIFFFLYYRNFFREFFFKAFSNVPKETIEQGLESIYEVLKSYLVGLVTVMGIVAVLNTIGLYVLGIEYAWFFGILAALLTIFPYVGIFIGSLIPALFALATKDSFWYAAGVIIWFQLVQTLEGNFITPNIVGSKVSMNPLVSLLSFFLGGMLFGLAGMILALPMMAMLKVIFDLIPETHAYGYLLSEPDRSLLLTERQRKKAQRKEEKASGE</sequence>
<feature type="transmembrane region" description="Helical" evidence="8">
    <location>
        <begin position="265"/>
        <end position="282"/>
    </location>
</feature>
<evidence type="ECO:0000256" key="3">
    <source>
        <dbReference type="ARBA" id="ARBA00022448"/>
    </source>
</evidence>
<dbReference type="OrthoDB" id="9793390at2"/>
<proteinExistence type="inferred from homology"/>
<comment type="similarity">
    <text evidence="2">Belongs to the autoinducer-2 exporter (AI-2E) (TC 2.A.86) family.</text>
</comment>
<feature type="transmembrane region" description="Helical" evidence="8">
    <location>
        <begin position="12"/>
        <end position="31"/>
    </location>
</feature>
<dbReference type="GO" id="GO:0005886">
    <property type="term" value="C:plasma membrane"/>
    <property type="evidence" value="ECO:0007669"/>
    <property type="project" value="UniProtKB-SubCell"/>
</dbReference>
<evidence type="ECO:0000256" key="4">
    <source>
        <dbReference type="ARBA" id="ARBA00022475"/>
    </source>
</evidence>
<keyword evidence="5 8" id="KW-0812">Transmembrane</keyword>
<feature type="transmembrane region" description="Helical" evidence="8">
    <location>
        <begin position="231"/>
        <end position="258"/>
    </location>
</feature>
<reference evidence="9 10" key="1">
    <citation type="submission" date="2016-11" db="EMBL/GenBank/DDBJ databases">
        <authorList>
            <person name="Jaros S."/>
            <person name="Januszkiewicz K."/>
            <person name="Wedrychowicz H."/>
        </authorList>
    </citation>
    <scope>NUCLEOTIDE SEQUENCE [LARGE SCALE GENOMIC DNA]</scope>
    <source>
        <strain evidence="9 10">CGMCC 1.12145</strain>
    </source>
</reference>
<keyword evidence="3" id="KW-0813">Transport</keyword>
<evidence type="ECO:0000313" key="9">
    <source>
        <dbReference type="EMBL" id="SFW66542.1"/>
    </source>
</evidence>
<keyword evidence="7 8" id="KW-0472">Membrane</keyword>
<dbReference type="Pfam" id="PF01594">
    <property type="entry name" value="AI-2E_transport"/>
    <property type="match status" value="1"/>
</dbReference>
<evidence type="ECO:0000256" key="8">
    <source>
        <dbReference type="SAM" id="Phobius"/>
    </source>
</evidence>
<evidence type="ECO:0000256" key="6">
    <source>
        <dbReference type="ARBA" id="ARBA00022989"/>
    </source>
</evidence>
<gene>
    <name evidence="9" type="ORF">SAMN02927921_03132</name>
</gene>
<keyword evidence="10" id="KW-1185">Reference proteome</keyword>
<dbReference type="STRING" id="1150368.SAMN02927921_03132"/>
<feature type="transmembrane region" description="Helical" evidence="8">
    <location>
        <begin position="302"/>
        <end position="323"/>
    </location>
</feature>
<dbReference type="RefSeq" id="WP_072318320.1">
    <property type="nucleotide sequence ID" value="NZ_FPJE01000018.1"/>
</dbReference>
<accession>A0A1K1R4K4</accession>
<feature type="transmembrane region" description="Helical" evidence="8">
    <location>
        <begin position="203"/>
        <end position="225"/>
    </location>
</feature>
<dbReference type="InterPro" id="IPR002549">
    <property type="entry name" value="AI-2E-like"/>
</dbReference>
<feature type="transmembrane region" description="Helical" evidence="8">
    <location>
        <begin position="145"/>
        <end position="169"/>
    </location>
</feature>
<evidence type="ECO:0000256" key="7">
    <source>
        <dbReference type="ARBA" id="ARBA00023136"/>
    </source>
</evidence>
<name>A0A1K1R4K4_9FLAO</name>
<evidence type="ECO:0000313" key="10">
    <source>
        <dbReference type="Proteomes" id="UP000182248"/>
    </source>
</evidence>
<protein>
    <submittedName>
        <fullName evidence="9">Predicted PurR-regulated permease PerM</fullName>
    </submittedName>
</protein>
<keyword evidence="6 8" id="KW-1133">Transmembrane helix</keyword>
<evidence type="ECO:0000256" key="2">
    <source>
        <dbReference type="ARBA" id="ARBA00009773"/>
    </source>
</evidence>
<dbReference type="AlphaFoldDB" id="A0A1K1R4K4"/>